<dbReference type="EMBL" id="SGBD01000001">
    <property type="protein sequence ID" value="RZD14958.1"/>
    <property type="molecule type" value="Genomic_DNA"/>
</dbReference>
<dbReference type="GO" id="GO:0047480">
    <property type="term" value="F:UDP-N-acetylmuramoyl-tripeptide-D-alanyl-D-alanine ligase activity"/>
    <property type="evidence" value="ECO:0007669"/>
    <property type="project" value="UniProtKB-UniRule"/>
</dbReference>
<comment type="subcellular location">
    <subcellularLocation>
        <location evidence="10 11">Cytoplasm</location>
    </subcellularLocation>
</comment>
<evidence type="ECO:0000256" key="6">
    <source>
        <dbReference type="ARBA" id="ARBA00022960"/>
    </source>
</evidence>
<evidence type="ECO:0000256" key="10">
    <source>
        <dbReference type="HAMAP-Rule" id="MF_02019"/>
    </source>
</evidence>
<keyword evidence="4 10" id="KW-0547">Nucleotide-binding</keyword>
<dbReference type="NCBIfam" id="TIGR01143">
    <property type="entry name" value="murF"/>
    <property type="match status" value="1"/>
</dbReference>
<keyword evidence="2 10" id="KW-0436">Ligase</keyword>
<accession>A0A519BCJ9</accession>
<evidence type="ECO:0000259" key="12">
    <source>
        <dbReference type="Pfam" id="PF02875"/>
    </source>
</evidence>
<dbReference type="InterPro" id="IPR013221">
    <property type="entry name" value="Mur_ligase_cen"/>
</dbReference>
<dbReference type="Gene3D" id="3.40.1390.10">
    <property type="entry name" value="MurE/MurF, N-terminal domain"/>
    <property type="match status" value="1"/>
</dbReference>
<keyword evidence="9 10" id="KW-0961">Cell wall biogenesis/degradation</keyword>
<keyword evidence="7 10" id="KW-0573">Peptidoglycan synthesis</keyword>
<comment type="catalytic activity">
    <reaction evidence="10 11">
        <text>D-alanyl-D-alanine + UDP-N-acetyl-alpha-D-muramoyl-L-alanyl-gamma-D-glutamyl-meso-2,6-diaminopimelate + ATP = UDP-N-acetyl-alpha-D-muramoyl-L-alanyl-gamma-D-glutamyl-meso-2,6-diaminopimeloyl-D-alanyl-D-alanine + ADP + phosphate + H(+)</text>
        <dbReference type="Rhea" id="RHEA:28374"/>
        <dbReference type="ChEBI" id="CHEBI:15378"/>
        <dbReference type="ChEBI" id="CHEBI:30616"/>
        <dbReference type="ChEBI" id="CHEBI:43474"/>
        <dbReference type="ChEBI" id="CHEBI:57822"/>
        <dbReference type="ChEBI" id="CHEBI:61386"/>
        <dbReference type="ChEBI" id="CHEBI:83905"/>
        <dbReference type="ChEBI" id="CHEBI:456216"/>
        <dbReference type="EC" id="6.3.2.10"/>
    </reaction>
</comment>
<feature type="domain" description="Mur ligase C-terminal" evidence="12">
    <location>
        <begin position="342"/>
        <end position="469"/>
    </location>
</feature>
<dbReference type="InterPro" id="IPR036615">
    <property type="entry name" value="Mur_ligase_C_dom_sf"/>
</dbReference>
<dbReference type="GO" id="GO:0008360">
    <property type="term" value="P:regulation of cell shape"/>
    <property type="evidence" value="ECO:0007669"/>
    <property type="project" value="UniProtKB-KW"/>
</dbReference>
<dbReference type="InterPro" id="IPR005863">
    <property type="entry name" value="UDP-N-AcMur_synth"/>
</dbReference>
<dbReference type="AlphaFoldDB" id="A0A519BCJ9"/>
<sequence>MKIEYNLTLDEILNCTGGKTVIAGDGATPLVFNEIFTDSREVPPQRKGAQFSIFIAFKGKTFNGESFVDSVFKKGTPCAIVSWSFLEDYDISDYGGKIIIAVDDTVDAYGSIAKMYLSRFNLKKKIAITGSCGKTTTKDMVYKILSGKYGAPAVLRNIYNFNNLIGVPKTILGLNANHEFLILEIGTNKKGEIKKLAEIISPDIGAITNIGKSHLLEFKDLEGVLEEKFALASSLKEDSYLVLNADDEMLGDKYRTVPGINFLSFGFGQKRGTDIICGNIGYERDYTRMLILFKGKKYPANVKFKGEHLIYDFLCALLIGYICGVDIDSGIKALEYFDLPDGRMQIIDNPSREYVLINDTYNSNPDSLKASLNSINVYYPDKKKILVLGDMLELGDSSETEHFNAGQEAAKSADYIFYKGDYYDNVKEGLLKAGFDTGKLFLFDDKDIFEEKFLKLDKKNSVVLVKGSRGMKLEKYFNFNI</sequence>
<dbReference type="UniPathway" id="UPA00219"/>
<protein>
    <recommendedName>
        <fullName evidence="10 11">UDP-N-acetylmuramoyl-tripeptide--D-alanyl-D-alanine ligase</fullName>
        <ecNumber evidence="10 11">6.3.2.10</ecNumber>
    </recommendedName>
    <alternativeName>
        <fullName evidence="10">D-alanyl-D-alanine-adding enzyme</fullName>
    </alternativeName>
</protein>
<dbReference type="Proteomes" id="UP000320813">
    <property type="component" value="Unassembled WGS sequence"/>
</dbReference>
<name>A0A519BCJ9_9DELT</name>
<dbReference type="GO" id="GO:0051301">
    <property type="term" value="P:cell division"/>
    <property type="evidence" value="ECO:0007669"/>
    <property type="project" value="UniProtKB-KW"/>
</dbReference>
<gene>
    <name evidence="10 14" type="primary">murF</name>
    <name evidence="14" type="ORF">EVJ47_01370</name>
</gene>
<evidence type="ECO:0000256" key="4">
    <source>
        <dbReference type="ARBA" id="ARBA00022741"/>
    </source>
</evidence>
<evidence type="ECO:0000256" key="5">
    <source>
        <dbReference type="ARBA" id="ARBA00022840"/>
    </source>
</evidence>
<dbReference type="PANTHER" id="PTHR43024:SF1">
    <property type="entry name" value="UDP-N-ACETYLMURAMOYL-TRIPEPTIDE--D-ALANYL-D-ALANINE LIGASE"/>
    <property type="match status" value="1"/>
</dbReference>
<keyword evidence="3 10" id="KW-0132">Cell division</keyword>
<dbReference type="GO" id="GO:0071555">
    <property type="term" value="P:cell wall organization"/>
    <property type="evidence" value="ECO:0007669"/>
    <property type="project" value="UniProtKB-KW"/>
</dbReference>
<dbReference type="InterPro" id="IPR035911">
    <property type="entry name" value="MurE/MurF_N"/>
</dbReference>
<dbReference type="SUPFAM" id="SSF53244">
    <property type="entry name" value="MurD-like peptide ligases, peptide-binding domain"/>
    <property type="match status" value="1"/>
</dbReference>
<keyword evidence="5 10" id="KW-0067">ATP-binding</keyword>
<reference evidence="14 15" key="1">
    <citation type="submission" date="2019-01" db="EMBL/GenBank/DDBJ databases">
        <title>Insights into ecological role of a new deltaproteobacterial order Candidatus Sinidesulfobacterales (Sva0485) by metagenomics and metatranscriptomics.</title>
        <authorList>
            <person name="Tan S."/>
            <person name="Liu J."/>
            <person name="Fang Y."/>
            <person name="Hedlund B.P."/>
            <person name="Lian Z.H."/>
            <person name="Huang L.Y."/>
            <person name="Li J.T."/>
            <person name="Huang L.N."/>
            <person name="Li W.J."/>
            <person name="Jiang H.C."/>
            <person name="Dong H.L."/>
            <person name="Shu W.S."/>
        </authorList>
    </citation>
    <scope>NUCLEOTIDE SEQUENCE [LARGE SCALE GENOMIC DNA]</scope>
    <source>
        <strain evidence="14">AP3</strain>
    </source>
</reference>
<dbReference type="Gene3D" id="3.40.1190.10">
    <property type="entry name" value="Mur-like, catalytic domain"/>
    <property type="match status" value="1"/>
</dbReference>
<dbReference type="PANTHER" id="PTHR43024">
    <property type="entry name" value="UDP-N-ACETYLMURAMOYL-TRIPEPTIDE--D-ALANYL-D-ALANINE LIGASE"/>
    <property type="match status" value="1"/>
</dbReference>
<evidence type="ECO:0000259" key="13">
    <source>
        <dbReference type="Pfam" id="PF08245"/>
    </source>
</evidence>
<dbReference type="HAMAP" id="MF_02019">
    <property type="entry name" value="MurF"/>
    <property type="match status" value="1"/>
</dbReference>
<evidence type="ECO:0000256" key="1">
    <source>
        <dbReference type="ARBA" id="ARBA00022490"/>
    </source>
</evidence>
<evidence type="ECO:0000256" key="8">
    <source>
        <dbReference type="ARBA" id="ARBA00023306"/>
    </source>
</evidence>
<dbReference type="InterPro" id="IPR004101">
    <property type="entry name" value="Mur_ligase_C"/>
</dbReference>
<evidence type="ECO:0000313" key="15">
    <source>
        <dbReference type="Proteomes" id="UP000320813"/>
    </source>
</evidence>
<feature type="binding site" evidence="10">
    <location>
        <begin position="130"/>
        <end position="136"/>
    </location>
    <ligand>
        <name>ATP</name>
        <dbReference type="ChEBI" id="CHEBI:30616"/>
    </ligand>
</feature>
<keyword evidence="8 10" id="KW-0131">Cell cycle</keyword>
<evidence type="ECO:0000256" key="7">
    <source>
        <dbReference type="ARBA" id="ARBA00022984"/>
    </source>
</evidence>
<feature type="domain" description="Mur ligase central" evidence="13">
    <location>
        <begin position="128"/>
        <end position="319"/>
    </location>
</feature>
<evidence type="ECO:0000256" key="3">
    <source>
        <dbReference type="ARBA" id="ARBA00022618"/>
    </source>
</evidence>
<dbReference type="GO" id="GO:0009252">
    <property type="term" value="P:peptidoglycan biosynthetic process"/>
    <property type="evidence" value="ECO:0007669"/>
    <property type="project" value="UniProtKB-UniRule"/>
</dbReference>
<keyword evidence="6 10" id="KW-0133">Cell shape</keyword>
<comment type="pathway">
    <text evidence="10 11">Cell wall biogenesis; peptidoglycan biosynthesis.</text>
</comment>
<dbReference type="Pfam" id="PF02875">
    <property type="entry name" value="Mur_ligase_C"/>
    <property type="match status" value="1"/>
</dbReference>
<dbReference type="GO" id="GO:0008766">
    <property type="term" value="F:UDP-N-acetylmuramoylalanyl-D-glutamyl-2,6-diaminopimelate-D-alanyl-D-alanine ligase activity"/>
    <property type="evidence" value="ECO:0007669"/>
    <property type="project" value="RHEA"/>
</dbReference>
<evidence type="ECO:0000256" key="11">
    <source>
        <dbReference type="RuleBase" id="RU004136"/>
    </source>
</evidence>
<proteinExistence type="inferred from homology"/>
<dbReference type="InterPro" id="IPR051046">
    <property type="entry name" value="MurCDEF_CellWall_CoF430Synth"/>
</dbReference>
<comment type="similarity">
    <text evidence="10">Belongs to the MurCDEF family. MurF subfamily.</text>
</comment>
<dbReference type="SUPFAM" id="SSF63418">
    <property type="entry name" value="MurE/MurF N-terminal domain"/>
    <property type="match status" value="1"/>
</dbReference>
<dbReference type="Gene3D" id="3.90.190.20">
    <property type="entry name" value="Mur ligase, C-terminal domain"/>
    <property type="match status" value="1"/>
</dbReference>
<keyword evidence="1 10" id="KW-0963">Cytoplasm</keyword>
<evidence type="ECO:0000256" key="9">
    <source>
        <dbReference type="ARBA" id="ARBA00023316"/>
    </source>
</evidence>
<dbReference type="EC" id="6.3.2.10" evidence="10 11"/>
<comment type="function">
    <text evidence="10 11">Involved in cell wall formation. Catalyzes the final step in the synthesis of UDP-N-acetylmuramoyl-pentapeptide, the precursor of murein.</text>
</comment>
<dbReference type="GO" id="GO:0005524">
    <property type="term" value="F:ATP binding"/>
    <property type="evidence" value="ECO:0007669"/>
    <property type="project" value="UniProtKB-UniRule"/>
</dbReference>
<dbReference type="Pfam" id="PF08245">
    <property type="entry name" value="Mur_ligase_M"/>
    <property type="match status" value="1"/>
</dbReference>
<dbReference type="SUPFAM" id="SSF53623">
    <property type="entry name" value="MurD-like peptide ligases, catalytic domain"/>
    <property type="match status" value="1"/>
</dbReference>
<organism evidence="14 15">
    <name type="scientific">Candidatus Acidulodesulfobacterium ferriphilum</name>
    <dbReference type="NCBI Taxonomy" id="2597223"/>
    <lineage>
        <taxon>Bacteria</taxon>
        <taxon>Deltaproteobacteria</taxon>
        <taxon>Candidatus Acidulodesulfobacterales</taxon>
        <taxon>Candidatus Acidulodesulfobacterium</taxon>
    </lineage>
</organism>
<comment type="caution">
    <text evidence="14">The sequence shown here is derived from an EMBL/GenBank/DDBJ whole genome shotgun (WGS) entry which is preliminary data.</text>
</comment>
<dbReference type="InterPro" id="IPR036565">
    <property type="entry name" value="Mur-like_cat_sf"/>
</dbReference>
<evidence type="ECO:0000256" key="2">
    <source>
        <dbReference type="ARBA" id="ARBA00022598"/>
    </source>
</evidence>
<evidence type="ECO:0000313" key="14">
    <source>
        <dbReference type="EMBL" id="RZD14958.1"/>
    </source>
</evidence>
<dbReference type="GO" id="GO:0005737">
    <property type="term" value="C:cytoplasm"/>
    <property type="evidence" value="ECO:0007669"/>
    <property type="project" value="UniProtKB-SubCell"/>
</dbReference>